<dbReference type="GO" id="GO:0005886">
    <property type="term" value="C:plasma membrane"/>
    <property type="evidence" value="ECO:0007669"/>
    <property type="project" value="TreeGrafter"/>
</dbReference>
<evidence type="ECO:0000256" key="4">
    <source>
        <dbReference type="ARBA" id="ARBA00023136"/>
    </source>
</evidence>
<feature type="transmembrane region" description="Helical" evidence="6">
    <location>
        <begin position="279"/>
        <end position="301"/>
    </location>
</feature>
<dbReference type="PANTHER" id="PTHR11040:SF55">
    <property type="entry name" value="MEMBRANE ZINC ION TRANSPORTER, PUTATIVE (AFU_ORTHOLOGUE AFUA_6G00470)-RELATED"/>
    <property type="match status" value="1"/>
</dbReference>
<feature type="transmembrane region" description="Helical" evidence="6">
    <location>
        <begin position="204"/>
        <end position="226"/>
    </location>
</feature>
<feature type="transmembrane region" description="Helical" evidence="6">
    <location>
        <begin position="238"/>
        <end position="259"/>
    </location>
</feature>
<evidence type="ECO:0000256" key="2">
    <source>
        <dbReference type="ARBA" id="ARBA00022692"/>
    </source>
</evidence>
<gene>
    <name evidence="7" type="ORF">G6O67_007555</name>
</gene>
<dbReference type="Proteomes" id="UP000557566">
    <property type="component" value="Unassembled WGS sequence"/>
</dbReference>
<proteinExistence type="predicted"/>
<feature type="compositionally biased region" description="Basic and acidic residues" evidence="5">
    <location>
        <begin position="378"/>
        <end position="393"/>
    </location>
</feature>
<feature type="transmembrane region" description="Helical" evidence="6">
    <location>
        <begin position="436"/>
        <end position="459"/>
    </location>
</feature>
<comment type="subcellular location">
    <subcellularLocation>
        <location evidence="1">Membrane</location>
        <topology evidence="1">Multi-pass membrane protein</topology>
    </subcellularLocation>
</comment>
<protein>
    <recommendedName>
        <fullName evidence="9">Zinc/iron permease</fullName>
    </recommendedName>
</protein>
<feature type="transmembrane region" description="Helical" evidence="6">
    <location>
        <begin position="121"/>
        <end position="142"/>
    </location>
</feature>
<dbReference type="AlphaFoldDB" id="A0A8H4PM70"/>
<dbReference type="GO" id="GO:0005385">
    <property type="term" value="F:zinc ion transmembrane transporter activity"/>
    <property type="evidence" value="ECO:0007669"/>
    <property type="project" value="TreeGrafter"/>
</dbReference>
<accession>A0A8H4PM70</accession>
<keyword evidence="3 6" id="KW-1133">Transmembrane helix</keyword>
<feature type="compositionally biased region" description="Low complexity" evidence="5">
    <location>
        <begin position="57"/>
        <end position="66"/>
    </location>
</feature>
<feature type="transmembrane region" description="Helical" evidence="6">
    <location>
        <begin position="501"/>
        <end position="523"/>
    </location>
</feature>
<dbReference type="PANTHER" id="PTHR11040">
    <property type="entry name" value="ZINC/IRON TRANSPORTER"/>
    <property type="match status" value="1"/>
</dbReference>
<name>A0A8H4PM70_9HYPO</name>
<dbReference type="OrthoDB" id="448280at2759"/>
<evidence type="ECO:0000256" key="5">
    <source>
        <dbReference type="SAM" id="MobiDB-lite"/>
    </source>
</evidence>
<dbReference type="Pfam" id="PF02535">
    <property type="entry name" value="Zip"/>
    <property type="match status" value="1"/>
</dbReference>
<sequence>MICLDKADKVTFRHLAWNQSPPALAADQTTRQDLNGISNKRQYVAADQDDAGGGGACSPLGPGASSDDGAGQGLRRVWSEAAAPGAGPWFNRLSSPLQAAAGGHGHFRLPPIHSGWCPARLWSWTTWIFSVLFSSYLLSSLANRSLFPRLGPVTAAAVANITAMADLDATSPVSLQLHLPRAVLSRRASCATGGVDHAEYDTPLHVGALLIIWFVSSMGCCFPIIAAKFPGLRIPRRFFFAVRHFGTGVLIATAFVHLLPTAFESLGNPCLGEFWTKKYRAMPGAIALAAIFLVTIIEMVLHPSRHILPPPLLSETSGNGHAAPDGHRRHLCSGTAKLPFGDMGPLHGRASSMAQGLAQLSSSTAVEGDADMNEAADDQPKWEPGHDGGESHQEQQPSPELKRRKERLQCILLEMGILFHSVFIGMALSVSVGTDFVVLLIAVVFHQTFEGLALGARIAAIEWDRKKWQPWIMALAYGCTTPIGQALGLATHTLYSPDSEVGLIVVGVMNAISAGLLTFASLVELLSEDFLSDESWRFLRGKARVNACILVFLGAFFMSLVGAWA</sequence>
<dbReference type="InterPro" id="IPR003689">
    <property type="entry name" value="ZIP"/>
</dbReference>
<dbReference type="EMBL" id="JAAVMX010000008">
    <property type="protein sequence ID" value="KAF4505629.1"/>
    <property type="molecule type" value="Genomic_DNA"/>
</dbReference>
<feature type="transmembrane region" description="Helical" evidence="6">
    <location>
        <begin position="471"/>
        <end position="495"/>
    </location>
</feature>
<comment type="caution">
    <text evidence="7">The sequence shown here is derived from an EMBL/GenBank/DDBJ whole genome shotgun (WGS) entry which is preliminary data.</text>
</comment>
<evidence type="ECO:0000256" key="1">
    <source>
        <dbReference type="ARBA" id="ARBA00004141"/>
    </source>
</evidence>
<reference evidence="7 8" key="1">
    <citation type="journal article" date="2020" name="Genome Biol. Evol.">
        <title>A new high-quality draft genome assembly of the Chinese cordyceps Ophiocordyceps sinensis.</title>
        <authorList>
            <person name="Shu R."/>
            <person name="Zhang J."/>
            <person name="Meng Q."/>
            <person name="Zhang H."/>
            <person name="Zhou G."/>
            <person name="Li M."/>
            <person name="Wu P."/>
            <person name="Zhao Y."/>
            <person name="Chen C."/>
            <person name="Qin Q."/>
        </authorList>
    </citation>
    <scope>NUCLEOTIDE SEQUENCE [LARGE SCALE GENOMIC DNA]</scope>
    <source>
        <strain evidence="7 8">IOZ07</strain>
    </source>
</reference>
<feature type="transmembrane region" description="Helical" evidence="6">
    <location>
        <begin position="411"/>
        <end position="430"/>
    </location>
</feature>
<evidence type="ECO:0000313" key="8">
    <source>
        <dbReference type="Proteomes" id="UP000557566"/>
    </source>
</evidence>
<keyword evidence="2 6" id="KW-0812">Transmembrane</keyword>
<evidence type="ECO:0008006" key="9">
    <source>
        <dbReference type="Google" id="ProtNLM"/>
    </source>
</evidence>
<keyword evidence="8" id="KW-1185">Reference proteome</keyword>
<evidence type="ECO:0000256" key="6">
    <source>
        <dbReference type="SAM" id="Phobius"/>
    </source>
</evidence>
<feature type="transmembrane region" description="Helical" evidence="6">
    <location>
        <begin position="543"/>
        <end position="564"/>
    </location>
</feature>
<keyword evidence="4 6" id="KW-0472">Membrane</keyword>
<organism evidence="7 8">
    <name type="scientific">Ophiocordyceps sinensis</name>
    <dbReference type="NCBI Taxonomy" id="72228"/>
    <lineage>
        <taxon>Eukaryota</taxon>
        <taxon>Fungi</taxon>
        <taxon>Dikarya</taxon>
        <taxon>Ascomycota</taxon>
        <taxon>Pezizomycotina</taxon>
        <taxon>Sordariomycetes</taxon>
        <taxon>Hypocreomycetidae</taxon>
        <taxon>Hypocreales</taxon>
        <taxon>Ophiocordycipitaceae</taxon>
        <taxon>Ophiocordyceps</taxon>
    </lineage>
</organism>
<feature type="region of interest" description="Disordered" evidence="5">
    <location>
        <begin position="369"/>
        <end position="402"/>
    </location>
</feature>
<evidence type="ECO:0000256" key="3">
    <source>
        <dbReference type="ARBA" id="ARBA00022989"/>
    </source>
</evidence>
<evidence type="ECO:0000313" key="7">
    <source>
        <dbReference type="EMBL" id="KAF4505629.1"/>
    </source>
</evidence>
<feature type="region of interest" description="Disordered" evidence="5">
    <location>
        <begin position="48"/>
        <end position="72"/>
    </location>
</feature>